<dbReference type="PROSITE" id="PS50885">
    <property type="entry name" value="HAMP"/>
    <property type="match status" value="1"/>
</dbReference>
<evidence type="ECO:0000256" key="1">
    <source>
        <dbReference type="ARBA" id="ARBA00004651"/>
    </source>
</evidence>
<evidence type="ECO:0000256" key="10">
    <source>
        <dbReference type="ARBA" id="ARBA00023012"/>
    </source>
</evidence>
<sequence length="606" mass="69649">MNDLKFSIRNKLIVLLMLSAIVPFGLSILFNYQHTSRMVREQTLQENVKLLSAGQRNIDSYLKRIDQLGLTLYNKAVSNNLFRRNSQGDDDFYQKVKDMLLTILSSNSNIKRVDWKFFESGNTYTLTPALWMRTWQDPGKARLSEPLLRNPYKGYFAMQDGQNLVHQRAFIDIPGSEVLGSLTITIDKQELEDLVHDLFVRGDSEFYLFNPENQPLLQSVPGVDDGLLQDAFVAPEWYVKIQNDSRLSGYLEWEDGGFRGITMFNKLTGTNEGWVMVKRIPYAVLNRNAREIVRINLQIGALALVLAVIATMAVSVRITSPLRTLIRNIRHIKKGHLQVDYDSLGNDEIGVVGDQFKSMVETIRSLMIKEYNLELQNKTQQLNALQAQLNPHFLNNALQSTAALAYENEDYDVYRLIRSLSKMMRYSMNIEEELVPLAREIEHVRAYLELQGHRFEERLQVDLKTDGQCGEWLVPKMTIQPLVENYFKHAFDSKSSKGMLGIRTLRVEDGDEGKLSITVEDDGQGMDEREIVVIMQAVERQRDQKEPYRKVGLVNLIRRIQLYYGDSAEIRLENRHGGGFRVFLLLPRHIPKRDNIMIIGNGGIQA</sequence>
<protein>
    <submittedName>
        <fullName evidence="14">Histidine kinase</fullName>
    </submittedName>
</protein>
<dbReference type="InterPro" id="IPR050640">
    <property type="entry name" value="Bact_2-comp_sensor_kinase"/>
</dbReference>
<keyword evidence="4" id="KW-0808">Transferase</keyword>
<dbReference type="Gene3D" id="6.10.340.10">
    <property type="match status" value="1"/>
</dbReference>
<proteinExistence type="predicted"/>
<dbReference type="EMBL" id="CP090978">
    <property type="protein sequence ID" value="UJF33997.1"/>
    <property type="molecule type" value="Genomic_DNA"/>
</dbReference>
<keyword evidence="8" id="KW-0067">ATP-binding</keyword>
<dbReference type="GO" id="GO:0016301">
    <property type="term" value="F:kinase activity"/>
    <property type="evidence" value="ECO:0007669"/>
    <property type="project" value="UniProtKB-KW"/>
</dbReference>
<keyword evidence="2" id="KW-1003">Cell membrane</keyword>
<dbReference type="Pfam" id="PF00672">
    <property type="entry name" value="HAMP"/>
    <property type="match status" value="1"/>
</dbReference>
<evidence type="ECO:0000256" key="3">
    <source>
        <dbReference type="ARBA" id="ARBA00022553"/>
    </source>
</evidence>
<keyword evidence="9 12" id="KW-1133">Transmembrane helix</keyword>
<dbReference type="Proteomes" id="UP001649230">
    <property type="component" value="Chromosome"/>
</dbReference>
<evidence type="ECO:0000256" key="11">
    <source>
        <dbReference type="ARBA" id="ARBA00023136"/>
    </source>
</evidence>
<evidence type="ECO:0000256" key="8">
    <source>
        <dbReference type="ARBA" id="ARBA00022840"/>
    </source>
</evidence>
<evidence type="ECO:0000256" key="9">
    <source>
        <dbReference type="ARBA" id="ARBA00022989"/>
    </source>
</evidence>
<keyword evidence="6" id="KW-0547">Nucleotide-binding</keyword>
<evidence type="ECO:0000256" key="12">
    <source>
        <dbReference type="SAM" id="Phobius"/>
    </source>
</evidence>
<keyword evidence="7 14" id="KW-0418">Kinase</keyword>
<keyword evidence="3" id="KW-0597">Phosphoprotein</keyword>
<dbReference type="PANTHER" id="PTHR34220">
    <property type="entry name" value="SENSOR HISTIDINE KINASE YPDA"/>
    <property type="match status" value="1"/>
</dbReference>
<dbReference type="SUPFAM" id="SSF158472">
    <property type="entry name" value="HAMP domain-like"/>
    <property type="match status" value="1"/>
</dbReference>
<dbReference type="InterPro" id="IPR010559">
    <property type="entry name" value="Sig_transdc_His_kin_internal"/>
</dbReference>
<organism evidence="14 15">
    <name type="scientific">Paenibacillus hexagrammi</name>
    <dbReference type="NCBI Taxonomy" id="2908839"/>
    <lineage>
        <taxon>Bacteria</taxon>
        <taxon>Bacillati</taxon>
        <taxon>Bacillota</taxon>
        <taxon>Bacilli</taxon>
        <taxon>Bacillales</taxon>
        <taxon>Paenibacillaceae</taxon>
        <taxon>Paenibacillus</taxon>
    </lineage>
</organism>
<reference evidence="14 15" key="1">
    <citation type="journal article" date="2024" name="Int. J. Syst. Evol. Microbiol.">
        <title>Paenibacillus hexagrammi sp. nov., a novel bacterium isolated from the gut content of Hexagrammos agrammus.</title>
        <authorList>
            <person name="Jung H.K."/>
            <person name="Kim D.G."/>
            <person name="Zin H."/>
            <person name="Park J."/>
            <person name="Jung H."/>
            <person name="Kim Y.O."/>
            <person name="Kong H.J."/>
            <person name="Kim J.W."/>
            <person name="Kim Y.S."/>
        </authorList>
    </citation>
    <scope>NUCLEOTIDE SEQUENCE [LARGE SCALE GENOMIC DNA]</scope>
    <source>
        <strain evidence="14 15">YPD9-1</strain>
    </source>
</reference>
<feature type="domain" description="HAMP" evidence="13">
    <location>
        <begin position="316"/>
        <end position="368"/>
    </location>
</feature>
<dbReference type="Gene3D" id="3.30.565.10">
    <property type="entry name" value="Histidine kinase-like ATPase, C-terminal domain"/>
    <property type="match status" value="1"/>
</dbReference>
<evidence type="ECO:0000256" key="5">
    <source>
        <dbReference type="ARBA" id="ARBA00022692"/>
    </source>
</evidence>
<dbReference type="InterPro" id="IPR003594">
    <property type="entry name" value="HATPase_dom"/>
</dbReference>
<dbReference type="RefSeq" id="WP_235120388.1">
    <property type="nucleotide sequence ID" value="NZ_CP090978.1"/>
</dbReference>
<dbReference type="CDD" id="cd06225">
    <property type="entry name" value="HAMP"/>
    <property type="match status" value="1"/>
</dbReference>
<evidence type="ECO:0000313" key="15">
    <source>
        <dbReference type="Proteomes" id="UP001649230"/>
    </source>
</evidence>
<name>A0ABY3SIY6_9BACL</name>
<gene>
    <name evidence="14" type="ORF">L0M14_01790</name>
</gene>
<keyword evidence="5 12" id="KW-0812">Transmembrane</keyword>
<comment type="subcellular location">
    <subcellularLocation>
        <location evidence="1">Cell membrane</location>
        <topology evidence="1">Multi-pass membrane protein</topology>
    </subcellularLocation>
</comment>
<evidence type="ECO:0000256" key="6">
    <source>
        <dbReference type="ARBA" id="ARBA00022741"/>
    </source>
</evidence>
<accession>A0ABY3SIY6</accession>
<keyword evidence="11 12" id="KW-0472">Membrane</keyword>
<dbReference type="SMART" id="SM00304">
    <property type="entry name" value="HAMP"/>
    <property type="match status" value="1"/>
</dbReference>
<dbReference type="InterPro" id="IPR036890">
    <property type="entry name" value="HATPase_C_sf"/>
</dbReference>
<dbReference type="PANTHER" id="PTHR34220:SF11">
    <property type="entry name" value="SENSOR PROTEIN KINASE HPTS"/>
    <property type="match status" value="1"/>
</dbReference>
<evidence type="ECO:0000256" key="4">
    <source>
        <dbReference type="ARBA" id="ARBA00022679"/>
    </source>
</evidence>
<evidence type="ECO:0000256" key="2">
    <source>
        <dbReference type="ARBA" id="ARBA00022475"/>
    </source>
</evidence>
<evidence type="ECO:0000259" key="13">
    <source>
        <dbReference type="PROSITE" id="PS50885"/>
    </source>
</evidence>
<keyword evidence="10" id="KW-0902">Two-component regulatory system</keyword>
<evidence type="ECO:0000256" key="7">
    <source>
        <dbReference type="ARBA" id="ARBA00022777"/>
    </source>
</evidence>
<dbReference type="InterPro" id="IPR003660">
    <property type="entry name" value="HAMP_dom"/>
</dbReference>
<keyword evidence="15" id="KW-1185">Reference proteome</keyword>
<dbReference type="Pfam" id="PF02518">
    <property type="entry name" value="HATPase_c"/>
    <property type="match status" value="1"/>
</dbReference>
<dbReference type="Pfam" id="PF06580">
    <property type="entry name" value="His_kinase"/>
    <property type="match status" value="1"/>
</dbReference>
<feature type="transmembrane region" description="Helical" evidence="12">
    <location>
        <begin position="295"/>
        <end position="316"/>
    </location>
</feature>
<evidence type="ECO:0000313" key="14">
    <source>
        <dbReference type="EMBL" id="UJF33997.1"/>
    </source>
</evidence>
<feature type="transmembrane region" description="Helical" evidence="12">
    <location>
        <begin position="12"/>
        <end position="32"/>
    </location>
</feature>
<dbReference type="SUPFAM" id="SSF55874">
    <property type="entry name" value="ATPase domain of HSP90 chaperone/DNA topoisomerase II/histidine kinase"/>
    <property type="match status" value="1"/>
</dbReference>